<evidence type="ECO:0000313" key="2">
    <source>
        <dbReference type="EMBL" id="QBB69499.1"/>
    </source>
</evidence>
<feature type="transmembrane region" description="Helical" evidence="1">
    <location>
        <begin position="118"/>
        <end position="140"/>
    </location>
</feature>
<evidence type="ECO:0000313" key="3">
    <source>
        <dbReference type="Proteomes" id="UP000291562"/>
    </source>
</evidence>
<feature type="transmembrane region" description="Helical" evidence="1">
    <location>
        <begin position="7"/>
        <end position="30"/>
    </location>
</feature>
<keyword evidence="1" id="KW-0812">Transmembrane</keyword>
<dbReference type="AlphaFoldDB" id="A0A411HG91"/>
<dbReference type="EMBL" id="CP035704">
    <property type="protein sequence ID" value="QBB69499.1"/>
    <property type="molecule type" value="Genomic_DNA"/>
</dbReference>
<organism evidence="2 3">
    <name type="scientific">Pseudolysobacter antarcticus</name>
    <dbReference type="NCBI Taxonomy" id="2511995"/>
    <lineage>
        <taxon>Bacteria</taxon>
        <taxon>Pseudomonadati</taxon>
        <taxon>Pseudomonadota</taxon>
        <taxon>Gammaproteobacteria</taxon>
        <taxon>Lysobacterales</taxon>
        <taxon>Rhodanobacteraceae</taxon>
        <taxon>Pseudolysobacter</taxon>
    </lineage>
</organism>
<protein>
    <submittedName>
        <fullName evidence="2">Uncharacterized protein</fullName>
    </submittedName>
</protein>
<dbReference type="KEGG" id="xbc:ELE36_03400"/>
<keyword evidence="3" id="KW-1185">Reference proteome</keyword>
<feature type="transmembrane region" description="Helical" evidence="1">
    <location>
        <begin position="50"/>
        <end position="73"/>
    </location>
</feature>
<keyword evidence="1" id="KW-1133">Transmembrane helix</keyword>
<sequence>MQSRHEFLLMLAGCGGFLGGLLHVVALIGGPRWIAAIGAPPWVVQSAQRGTWIAPVGALVITVLMWLCSAYAFSGAGMLRRLPLLRTGLFSIALVCILRGIVLVPLVVYLHLELMAHIGSFEIIASMIWLIIGLFFAFGLHGMPRKHRNPSRPG</sequence>
<gene>
    <name evidence="2" type="ORF">ELE36_03400</name>
</gene>
<dbReference type="RefSeq" id="WP_129831755.1">
    <property type="nucleotide sequence ID" value="NZ_CP035704.1"/>
</dbReference>
<proteinExistence type="predicted"/>
<evidence type="ECO:0000256" key="1">
    <source>
        <dbReference type="SAM" id="Phobius"/>
    </source>
</evidence>
<feature type="transmembrane region" description="Helical" evidence="1">
    <location>
        <begin position="85"/>
        <end position="112"/>
    </location>
</feature>
<dbReference type="Proteomes" id="UP000291562">
    <property type="component" value="Chromosome"/>
</dbReference>
<dbReference type="OrthoDB" id="5457135at2"/>
<accession>A0A411HG91</accession>
<name>A0A411HG91_9GAMM</name>
<reference evidence="2 3" key="1">
    <citation type="submission" date="2019-01" db="EMBL/GenBank/DDBJ databases">
        <title>Pseudolysobacter antarctica gen. nov., sp. nov., isolated from Fildes Peninsula, Antarctica.</title>
        <authorList>
            <person name="Wei Z."/>
            <person name="Peng F."/>
        </authorList>
    </citation>
    <scope>NUCLEOTIDE SEQUENCE [LARGE SCALE GENOMIC DNA]</scope>
    <source>
        <strain evidence="2 3">AQ6-296</strain>
    </source>
</reference>
<keyword evidence="1" id="KW-0472">Membrane</keyword>